<dbReference type="GO" id="GO:0008239">
    <property type="term" value="F:dipeptidyl-peptidase activity"/>
    <property type="evidence" value="ECO:0007669"/>
    <property type="project" value="TreeGrafter"/>
</dbReference>
<keyword evidence="5" id="KW-0325">Glycoprotein</keyword>
<dbReference type="PANTHER" id="PTHR11010:SF117">
    <property type="entry name" value="SERINE PROTEASE 16"/>
    <property type="match status" value="1"/>
</dbReference>
<dbReference type="Gene3D" id="3.40.50.1820">
    <property type="entry name" value="alpha/beta hydrolase"/>
    <property type="match status" value="2"/>
</dbReference>
<organism evidence="7 8">
    <name type="scientific">Rhamnusium bicolor</name>
    <dbReference type="NCBI Taxonomy" id="1586634"/>
    <lineage>
        <taxon>Eukaryota</taxon>
        <taxon>Metazoa</taxon>
        <taxon>Ecdysozoa</taxon>
        <taxon>Arthropoda</taxon>
        <taxon>Hexapoda</taxon>
        <taxon>Insecta</taxon>
        <taxon>Pterygota</taxon>
        <taxon>Neoptera</taxon>
        <taxon>Endopterygota</taxon>
        <taxon>Coleoptera</taxon>
        <taxon>Polyphaga</taxon>
        <taxon>Cucujiformia</taxon>
        <taxon>Chrysomeloidea</taxon>
        <taxon>Cerambycidae</taxon>
        <taxon>Lepturinae</taxon>
        <taxon>Rhagiini</taxon>
        <taxon>Rhamnusium</taxon>
    </lineage>
</organism>
<sequence length="452" mass="51502">MKNILLIYVVVFVNNMNALDFSQRGRILGYNPPPPPPESYRRLSAAIIEERFIQKLDHFDPTSGDTWSQRYFVNTEYFHTTKRNVAFLMIGPEAASSIGWMNYGSWIVSAKKYNALLFQLEHRFYGDSQPFPIQSENIQKRLLSETQLTFSSACKLAQASELAEKQVKFFVENSTSNVHYVQRYGKAGRSMEEAQEKSEKKQAKVLVMVNVKSVVVISTRKCPAVRWRDVSFKNLRYLSSQQALADLANFIVAMNEKYQLSSDIKWILFGGSYAGALAAWMREKYPHLVHGAISSSGPLFAKLDFHEYFQVVADDLADSSQECVDTVKVAMKQVEELLNSPDVKNLTDIFNLCSPIEEDLNNPWDLAYFSQIITVPFAAAAQYSNIPGITFTTNDLCDILTNNAYGTEIYRLGVVNSFYYGTNCLNYHYDDVIEYLKDTDVELLGGKHYTFY</sequence>
<evidence type="ECO:0000256" key="2">
    <source>
        <dbReference type="ARBA" id="ARBA00022670"/>
    </source>
</evidence>
<dbReference type="PANTHER" id="PTHR11010">
    <property type="entry name" value="PROTEASE S28 PRO-X CARBOXYPEPTIDASE-RELATED"/>
    <property type="match status" value="1"/>
</dbReference>
<comment type="similarity">
    <text evidence="1">Belongs to the peptidase S28 family.</text>
</comment>
<comment type="caution">
    <text evidence="7">The sequence shown here is derived from an EMBL/GenBank/DDBJ whole genome shotgun (WGS) entry which is preliminary data.</text>
</comment>
<dbReference type="EMBL" id="JANEYF010001578">
    <property type="protein sequence ID" value="KAJ8962943.1"/>
    <property type="molecule type" value="Genomic_DNA"/>
</dbReference>
<dbReference type="SUPFAM" id="SSF53474">
    <property type="entry name" value="alpha/beta-Hydrolases"/>
    <property type="match status" value="1"/>
</dbReference>
<feature type="signal peptide" evidence="6">
    <location>
        <begin position="1"/>
        <end position="18"/>
    </location>
</feature>
<gene>
    <name evidence="7" type="ORF">NQ314_005660</name>
</gene>
<dbReference type="GO" id="GO:0070008">
    <property type="term" value="F:serine-type exopeptidase activity"/>
    <property type="evidence" value="ECO:0007669"/>
    <property type="project" value="InterPro"/>
</dbReference>
<evidence type="ECO:0000313" key="7">
    <source>
        <dbReference type="EMBL" id="KAJ8962943.1"/>
    </source>
</evidence>
<evidence type="ECO:0000256" key="4">
    <source>
        <dbReference type="ARBA" id="ARBA00022801"/>
    </source>
</evidence>
<dbReference type="Pfam" id="PF05577">
    <property type="entry name" value="Peptidase_S28"/>
    <property type="match status" value="2"/>
</dbReference>
<proteinExistence type="inferred from homology"/>
<dbReference type="AlphaFoldDB" id="A0AAV8ZF43"/>
<keyword evidence="3 6" id="KW-0732">Signal</keyword>
<dbReference type="InterPro" id="IPR029058">
    <property type="entry name" value="AB_hydrolase_fold"/>
</dbReference>
<evidence type="ECO:0000256" key="1">
    <source>
        <dbReference type="ARBA" id="ARBA00011079"/>
    </source>
</evidence>
<evidence type="ECO:0000313" key="8">
    <source>
        <dbReference type="Proteomes" id="UP001162156"/>
    </source>
</evidence>
<keyword evidence="2" id="KW-0645">Protease</keyword>
<accession>A0AAV8ZF43</accession>
<keyword evidence="8" id="KW-1185">Reference proteome</keyword>
<feature type="chain" id="PRO_5043888693" description="Serine protease K12H4.7" evidence="6">
    <location>
        <begin position="19"/>
        <end position="452"/>
    </location>
</feature>
<keyword evidence="4" id="KW-0378">Hydrolase</keyword>
<protein>
    <recommendedName>
        <fullName evidence="9">Serine protease K12H4.7</fullName>
    </recommendedName>
</protein>
<dbReference type="Proteomes" id="UP001162156">
    <property type="component" value="Unassembled WGS sequence"/>
</dbReference>
<evidence type="ECO:0008006" key="9">
    <source>
        <dbReference type="Google" id="ProtNLM"/>
    </source>
</evidence>
<reference evidence="7" key="1">
    <citation type="journal article" date="2023" name="Insect Mol. Biol.">
        <title>Genome sequencing provides insights into the evolution of gene families encoding plant cell wall-degrading enzymes in longhorned beetles.</title>
        <authorList>
            <person name="Shin N.R."/>
            <person name="Okamura Y."/>
            <person name="Kirsch R."/>
            <person name="Pauchet Y."/>
        </authorList>
    </citation>
    <scope>NUCLEOTIDE SEQUENCE</scope>
    <source>
        <strain evidence="7">RBIC_L_NR</strain>
    </source>
</reference>
<name>A0AAV8ZF43_9CUCU</name>
<dbReference type="Gene3D" id="1.20.120.980">
    <property type="entry name" value="Serine carboxypeptidase S28, SKS domain"/>
    <property type="match status" value="1"/>
</dbReference>
<evidence type="ECO:0000256" key="3">
    <source>
        <dbReference type="ARBA" id="ARBA00022729"/>
    </source>
</evidence>
<dbReference type="InterPro" id="IPR008758">
    <property type="entry name" value="Peptidase_S28"/>
</dbReference>
<evidence type="ECO:0000256" key="5">
    <source>
        <dbReference type="ARBA" id="ARBA00023180"/>
    </source>
</evidence>
<dbReference type="InterPro" id="IPR042269">
    <property type="entry name" value="Ser_carbopepase_S28_SKS"/>
</dbReference>
<evidence type="ECO:0000256" key="6">
    <source>
        <dbReference type="SAM" id="SignalP"/>
    </source>
</evidence>
<dbReference type="GO" id="GO:0006508">
    <property type="term" value="P:proteolysis"/>
    <property type="evidence" value="ECO:0007669"/>
    <property type="project" value="UniProtKB-KW"/>
</dbReference>